<dbReference type="AlphaFoldDB" id="D5BRG7"/>
<protein>
    <recommendedName>
        <fullName evidence="4">DUF1849 family protein</fullName>
    </recommendedName>
</protein>
<dbReference type="Proteomes" id="UP000007460">
    <property type="component" value="Chromosome"/>
</dbReference>
<keyword evidence="3" id="KW-1185">Reference proteome</keyword>
<keyword evidence="1" id="KW-0732">Signal</keyword>
<sequence length="270" mass="29478">MKSQYIKTGCVTLLSGMMFFSVVQPGLAGAVVAHRAFYEMTIGEMNKNSSVLSVSGRSAYSVERDCDGWRSVEDYVIEFGGAGGNVQRILSHFESWEADAGDKYSFDIEEKSTFEGDKQFGGFAQMTEQGGDAVFTNELNDKIVLPSDTYFPMQHVEEIIESANAGTRIIAASVFTGAEPEDALMTTNTVIGGWRSSAAPNSFGGFADKGFWPVHVAYFKPLATASEPSYEINFSLQSNGVVRDYEIDYGEFSIKANLLNIEDVSLPVCN</sequence>
<feature type="signal peptide" evidence="1">
    <location>
        <begin position="1"/>
        <end position="28"/>
    </location>
</feature>
<proteinExistence type="predicted"/>
<accession>D5BRG7</accession>
<evidence type="ECO:0000256" key="1">
    <source>
        <dbReference type="SAM" id="SignalP"/>
    </source>
</evidence>
<dbReference type="eggNOG" id="ENOG502ZXPR">
    <property type="taxonomic scope" value="Bacteria"/>
</dbReference>
<reference evidence="2 3" key="1">
    <citation type="journal article" date="2010" name="J. Bacteriol.">
        <title>Complete genome sequence of "Candidatus Puniceispirillum marinum" IMCC1322, a representative of the SAR116 clade in the Alphaproteobacteria.</title>
        <authorList>
            <person name="Oh H.M."/>
            <person name="Kwon K.K."/>
            <person name="Kang I."/>
            <person name="Kang S.G."/>
            <person name="Lee J.H."/>
            <person name="Kim S.J."/>
            <person name="Cho J.C."/>
        </authorList>
    </citation>
    <scope>NUCLEOTIDE SEQUENCE [LARGE SCALE GENOMIC DNA]</scope>
    <source>
        <strain evidence="2 3">IMCC1322</strain>
    </source>
</reference>
<dbReference type="HOGENOM" id="CLU_064490_0_0_5"/>
<dbReference type="KEGG" id="apb:SAR116_0621"/>
<organism evidence="2 3">
    <name type="scientific">Puniceispirillum marinum (strain IMCC1322)</name>
    <dbReference type="NCBI Taxonomy" id="488538"/>
    <lineage>
        <taxon>Bacteria</taxon>
        <taxon>Pseudomonadati</taxon>
        <taxon>Pseudomonadota</taxon>
        <taxon>Alphaproteobacteria</taxon>
        <taxon>Candidatus Puniceispirillales</taxon>
        <taxon>Candidatus Puniceispirillaceae</taxon>
        <taxon>Candidatus Puniceispirillum</taxon>
    </lineage>
</organism>
<gene>
    <name evidence="2" type="ordered locus">SAR116_0621</name>
</gene>
<name>D5BRG7_PUNMI</name>
<dbReference type="Pfam" id="PF08904">
    <property type="entry name" value="EipB_like"/>
    <property type="match status" value="1"/>
</dbReference>
<dbReference type="STRING" id="488538.SAR116_0621"/>
<dbReference type="RefSeq" id="WP_013045493.1">
    <property type="nucleotide sequence ID" value="NC_014010.1"/>
</dbReference>
<evidence type="ECO:0008006" key="4">
    <source>
        <dbReference type="Google" id="ProtNLM"/>
    </source>
</evidence>
<feature type="chain" id="PRO_5003069606" description="DUF1849 family protein" evidence="1">
    <location>
        <begin position="29"/>
        <end position="270"/>
    </location>
</feature>
<evidence type="ECO:0000313" key="2">
    <source>
        <dbReference type="EMBL" id="ADE38864.1"/>
    </source>
</evidence>
<dbReference type="InterPro" id="IPR015000">
    <property type="entry name" value="EipB-like"/>
</dbReference>
<evidence type="ECO:0000313" key="3">
    <source>
        <dbReference type="Proteomes" id="UP000007460"/>
    </source>
</evidence>
<dbReference type="EMBL" id="CP001751">
    <property type="protein sequence ID" value="ADE38864.1"/>
    <property type="molecule type" value="Genomic_DNA"/>
</dbReference>
<dbReference type="OrthoDB" id="9815514at2"/>